<organism evidence="1 2">
    <name type="scientific">Emiliania huxleyi virus 86 (isolate United Kingdom/English Channel/1999)</name>
    <name type="common">EhV-86</name>
    <dbReference type="NCBI Taxonomy" id="654925"/>
    <lineage>
        <taxon>Viruses</taxon>
        <taxon>Varidnaviria</taxon>
        <taxon>Bamfordvirae</taxon>
        <taxon>Nucleocytoviricota</taxon>
        <taxon>Megaviricetes</taxon>
        <taxon>Algavirales</taxon>
        <taxon>Phycodnaviridae</taxon>
        <taxon>Coccolithovirus</taxon>
        <taxon>Coccolithovirus huxleyi</taxon>
        <taxon>Emiliania huxleyi virus 86</taxon>
    </lineage>
</organism>
<dbReference type="RefSeq" id="YP_294101.1">
    <property type="nucleotide sequence ID" value="NC_007346.1"/>
</dbReference>
<sequence>MEKGYVYQYTYTHMNTLSPQ</sequence>
<dbReference type="KEGG" id="vg:3654632"/>
<dbReference type="Proteomes" id="UP000000863">
    <property type="component" value="Segment"/>
</dbReference>
<dbReference type="EMBL" id="AJ890364">
    <property type="protein sequence ID" value="CAI65770.1"/>
    <property type="molecule type" value="Genomic_DNA"/>
</dbReference>
<name>Q4A2D6_EHV8U</name>
<evidence type="ECO:0000313" key="1">
    <source>
        <dbReference type="EMBL" id="CAI65770.1"/>
    </source>
</evidence>
<dbReference type="GeneID" id="3654632"/>
<reference evidence="1 2" key="1">
    <citation type="journal article" date="2005" name="Science">
        <title>Complete genome sequence and lytic phase transcription profile of a Coccolithovirus.</title>
        <authorList>
            <person name="Wilson W.H."/>
            <person name="Schroeder D.C."/>
            <person name="Allen M.J."/>
            <person name="Holden M.T.G."/>
            <person name="Parkhill J."/>
            <person name="Barrell B.G."/>
            <person name="Churcher C."/>
            <person name="Hamlin N."/>
            <person name="Mungall K."/>
            <person name="Norbertczak H."/>
            <person name="Quail M.A."/>
            <person name="Price C."/>
            <person name="Rabbinowitsch E."/>
            <person name="Walker D."/>
            <person name="Craigon M."/>
            <person name="Roy D."/>
            <person name="Ghazal P."/>
        </authorList>
    </citation>
    <scope>NUCLEOTIDE SEQUENCE [LARGE SCALE GENOMIC DNA]</scope>
    <source>
        <strain evidence="2">Isolate United Kingdom/English Channel/1999</strain>
    </source>
</reference>
<proteinExistence type="predicted"/>
<evidence type="ECO:0000313" key="2">
    <source>
        <dbReference type="Proteomes" id="UP000000863"/>
    </source>
</evidence>
<gene>
    <name evidence="1" type="ORF">EhV343</name>
</gene>
<organismHost>
    <name type="scientific">Emiliania huxleyi</name>
    <name type="common">Coccolithophore</name>
    <name type="synonym">Pontosphaera huxleyi</name>
    <dbReference type="NCBI Taxonomy" id="2903"/>
</organismHost>
<keyword evidence="2" id="KW-1185">Reference proteome</keyword>
<protein>
    <submittedName>
        <fullName evidence="1">Uncharacterized protein</fullName>
    </submittedName>
</protein>
<accession>Q4A2D6</accession>